<dbReference type="STRING" id="1543381.LF63_0113110"/>
<dbReference type="Proteomes" id="UP000029708">
    <property type="component" value="Unassembled WGS sequence"/>
</dbReference>
<organism evidence="2 4">
    <name type="scientific">Oleiagrimonas soli</name>
    <dbReference type="NCBI Taxonomy" id="1543381"/>
    <lineage>
        <taxon>Bacteria</taxon>
        <taxon>Pseudomonadati</taxon>
        <taxon>Pseudomonadota</taxon>
        <taxon>Gammaproteobacteria</taxon>
        <taxon>Lysobacterales</taxon>
        <taxon>Rhodanobacteraceae</taxon>
        <taxon>Oleiagrimonas</taxon>
    </lineage>
</organism>
<accession>A0A099CV09</accession>
<name>A0A099CV09_9GAMM</name>
<dbReference type="OrthoDB" id="5625505at2"/>
<evidence type="ECO:0000313" key="4">
    <source>
        <dbReference type="Proteomes" id="UP000029708"/>
    </source>
</evidence>
<evidence type="ECO:0000313" key="3">
    <source>
        <dbReference type="EMBL" id="MBB6185284.1"/>
    </source>
</evidence>
<reference evidence="3 5" key="2">
    <citation type="submission" date="2020-08" db="EMBL/GenBank/DDBJ databases">
        <title>Genomic Encyclopedia of Type Strains, Phase IV (KMG-IV): sequencing the most valuable type-strain genomes for metagenomic binning, comparative biology and taxonomic classification.</title>
        <authorList>
            <person name="Goeker M."/>
        </authorList>
    </citation>
    <scope>NUCLEOTIDE SEQUENCE [LARGE SCALE GENOMIC DNA]</scope>
    <source>
        <strain evidence="3 5">DSM 107085</strain>
    </source>
</reference>
<evidence type="ECO:0000313" key="2">
    <source>
        <dbReference type="EMBL" id="KGI76860.1"/>
    </source>
</evidence>
<evidence type="ECO:0000259" key="1">
    <source>
        <dbReference type="Pfam" id="PF07238"/>
    </source>
</evidence>
<dbReference type="Gene3D" id="2.40.10.220">
    <property type="entry name" value="predicted glycosyltransferase like domains"/>
    <property type="match status" value="1"/>
</dbReference>
<dbReference type="SUPFAM" id="SSF141371">
    <property type="entry name" value="PilZ domain-like"/>
    <property type="match status" value="1"/>
</dbReference>
<dbReference type="Pfam" id="PF07238">
    <property type="entry name" value="PilZ"/>
    <property type="match status" value="1"/>
</dbReference>
<dbReference type="HOGENOM" id="CLU_141633_2_0_6"/>
<dbReference type="RefSeq" id="WP_043102490.1">
    <property type="nucleotide sequence ID" value="NZ_JACHET010000001.1"/>
</dbReference>
<keyword evidence="4" id="KW-1185">Reference proteome</keyword>
<feature type="domain" description="PilZ" evidence="1">
    <location>
        <begin position="5"/>
        <end position="110"/>
    </location>
</feature>
<evidence type="ECO:0000313" key="5">
    <source>
        <dbReference type="Proteomes" id="UP000560000"/>
    </source>
</evidence>
<dbReference type="GO" id="GO:0035438">
    <property type="term" value="F:cyclic-di-GMP binding"/>
    <property type="evidence" value="ECO:0007669"/>
    <property type="project" value="InterPro"/>
</dbReference>
<dbReference type="Proteomes" id="UP000560000">
    <property type="component" value="Unassembled WGS sequence"/>
</dbReference>
<dbReference type="EMBL" id="JACHET010000001">
    <property type="protein sequence ID" value="MBB6185284.1"/>
    <property type="molecule type" value="Genomic_DNA"/>
</dbReference>
<sequence>MNGSEQRRAPRRHVGAAIAVENAISERLLGHIGNISSSGLMLISNAPLRADAIYQLRLTLPSRGQGEHTLEFGVHEQWSEAANVPGQYWTGFRIIAISESDALKLRNWIEAPGGEFV</sequence>
<comment type="caution">
    <text evidence="2">The sequence shown here is derived from an EMBL/GenBank/DDBJ whole genome shotgun (WGS) entry which is preliminary data.</text>
</comment>
<dbReference type="EMBL" id="JROI01000015">
    <property type="protein sequence ID" value="KGI76860.1"/>
    <property type="molecule type" value="Genomic_DNA"/>
</dbReference>
<protein>
    <recommendedName>
        <fullName evidence="1">PilZ domain-containing protein</fullName>
    </recommendedName>
</protein>
<dbReference type="InterPro" id="IPR009875">
    <property type="entry name" value="PilZ_domain"/>
</dbReference>
<dbReference type="AlphaFoldDB" id="A0A099CV09"/>
<proteinExistence type="predicted"/>
<gene>
    <name evidence="3" type="ORF">HNQ86_002629</name>
    <name evidence="2" type="ORF">LF63_0113110</name>
</gene>
<reference evidence="2 4" key="1">
    <citation type="submission" date="2014-09" db="EMBL/GenBank/DDBJ databases">
        <title>Xanthomonadaceae 3.5X direct submission.</title>
        <authorList>
            <person name="Fang T."/>
            <person name="Wang H."/>
        </authorList>
    </citation>
    <scope>NUCLEOTIDE SEQUENCE [LARGE SCALE GENOMIC DNA]</scope>
    <source>
        <strain evidence="2 4">3.5X</strain>
    </source>
</reference>